<feature type="compositionally biased region" description="Polar residues" evidence="2">
    <location>
        <begin position="148"/>
        <end position="167"/>
    </location>
</feature>
<dbReference type="SUPFAM" id="SSF49785">
    <property type="entry name" value="Galactose-binding domain-like"/>
    <property type="match status" value="1"/>
</dbReference>
<feature type="domain" description="UVR" evidence="3">
    <location>
        <begin position="175"/>
        <end position="210"/>
    </location>
</feature>
<sequence length="672" mass="75813">MRSKALPYTIVSCSSQDPTYPIDSIQNASIRSSGWQSANNPVYPVSFIIDFGSKVDLETLQFVSHQSKIPAKVDLYFGDQPPKFKHLGSFQFSDNSHTRFSARELKSANLQRVSARFIRVSIANCHKNPNNPNNQVGIVSFKAIGKENPNSPRNPTFQQPQSSRPTTQAYESEINNQLRNLEIQKQQAVATEDFQAAARFKKEIDSLKSKRDSLVQLQRAKQKAIENENFEEASAYKEQIERLINGETDNYTNSPPNYQSTQPTSPKPQRRTSNQPQSSPISQPTSQPQSQRKAKTRPTQPPPEPEQELDSSLNYTNQSFSKQKSNSQLQEKTRDIIATDYDPYADPPIRKTNGADLSEDRPINPAKNLPNDDYEENPENDDNVVDPRPSEYNEDDMFHGFKIDNLAGTIPAFKEDESPTCDDPPDELTPGDKQEAQPLINQFGEDPVKRFFSKPWALRLQGIHMLQDLISGLAADYVPLFINFCYILRHRIQELQKQVVLASLNAVQMIADTHQIEPPELTRGVSQFLNHAVAKIGGSQKAVTDGVCQFLIWLSKKRALDVVLPIVMKPVKNAAQWKAQLAKINTLHELLFMHGIDSTPGLSTQEVMNCVLPALESPKKEVRDAVIEMMVTIEQCIGTAIYKYIDGLPPRTKKEVKKAIEEHQQQADEDYQ</sequence>
<accession>A0ABR2KDL7</accession>
<feature type="compositionally biased region" description="Low complexity" evidence="2">
    <location>
        <begin position="317"/>
        <end position="330"/>
    </location>
</feature>
<evidence type="ECO:0000256" key="2">
    <source>
        <dbReference type="SAM" id="MobiDB-lite"/>
    </source>
</evidence>
<dbReference type="Proteomes" id="UP001470230">
    <property type="component" value="Unassembled WGS sequence"/>
</dbReference>
<dbReference type="PANTHER" id="PTHR13371">
    <property type="entry name" value="GLYCINE-, GLUTAMATE-, THIENYLCYCLOHEXYLPIPERIDINE-BINDING PROTEIN"/>
    <property type="match status" value="1"/>
</dbReference>
<dbReference type="PROSITE" id="PS50151">
    <property type="entry name" value="UVR"/>
    <property type="match status" value="1"/>
</dbReference>
<dbReference type="InterPro" id="IPR052607">
    <property type="entry name" value="CEP104-like"/>
</dbReference>
<dbReference type="Pfam" id="PF21040">
    <property type="entry name" value="CEP104-like_TOG"/>
    <property type="match status" value="1"/>
</dbReference>
<dbReference type="SMART" id="SM01349">
    <property type="entry name" value="TOG"/>
    <property type="match status" value="1"/>
</dbReference>
<dbReference type="PANTHER" id="PTHR13371:SF0">
    <property type="entry name" value="CENTROSOMAL PROTEIN OF 104 KDA"/>
    <property type="match status" value="1"/>
</dbReference>
<evidence type="ECO:0000256" key="1">
    <source>
        <dbReference type="SAM" id="Coils"/>
    </source>
</evidence>
<dbReference type="Pfam" id="PF21038">
    <property type="entry name" value="CEP104_N"/>
    <property type="match status" value="1"/>
</dbReference>
<dbReference type="Pfam" id="PF02151">
    <property type="entry name" value="UVR"/>
    <property type="match status" value="2"/>
</dbReference>
<dbReference type="InterPro" id="IPR034085">
    <property type="entry name" value="TOG"/>
</dbReference>
<reference evidence="4 5" key="1">
    <citation type="submission" date="2024-04" db="EMBL/GenBank/DDBJ databases">
        <title>Tritrichomonas musculus Genome.</title>
        <authorList>
            <person name="Alves-Ferreira E."/>
            <person name="Grigg M."/>
            <person name="Lorenzi H."/>
            <person name="Galac M."/>
        </authorList>
    </citation>
    <scope>NUCLEOTIDE SEQUENCE [LARGE SCALE GENOMIC DNA]</scope>
    <source>
        <strain evidence="4 5">EAF2021</strain>
    </source>
</reference>
<dbReference type="Gene3D" id="2.60.120.260">
    <property type="entry name" value="Galactose-binding domain-like"/>
    <property type="match status" value="1"/>
</dbReference>
<comment type="caution">
    <text evidence="4">The sequence shown here is derived from an EMBL/GenBank/DDBJ whole genome shotgun (WGS) entry which is preliminary data.</text>
</comment>
<feature type="compositionally biased region" description="Low complexity" evidence="2">
    <location>
        <begin position="273"/>
        <end position="291"/>
    </location>
</feature>
<evidence type="ECO:0000259" key="3">
    <source>
        <dbReference type="PROSITE" id="PS50151"/>
    </source>
</evidence>
<gene>
    <name evidence="4" type="ORF">M9Y10_033976</name>
</gene>
<keyword evidence="5" id="KW-1185">Reference proteome</keyword>
<feature type="coiled-coil region" evidence="1">
    <location>
        <begin position="167"/>
        <end position="227"/>
    </location>
</feature>
<organism evidence="4 5">
    <name type="scientific">Tritrichomonas musculus</name>
    <dbReference type="NCBI Taxonomy" id="1915356"/>
    <lineage>
        <taxon>Eukaryota</taxon>
        <taxon>Metamonada</taxon>
        <taxon>Parabasalia</taxon>
        <taxon>Tritrichomonadida</taxon>
        <taxon>Tritrichomonadidae</taxon>
        <taxon>Tritrichomonas</taxon>
    </lineage>
</organism>
<dbReference type="SUPFAM" id="SSF48371">
    <property type="entry name" value="ARM repeat"/>
    <property type="match status" value="1"/>
</dbReference>
<feature type="compositionally biased region" description="Polar residues" evidence="2">
    <location>
        <begin position="247"/>
        <end position="264"/>
    </location>
</feature>
<dbReference type="InterPro" id="IPR011989">
    <property type="entry name" value="ARM-like"/>
</dbReference>
<dbReference type="InterPro" id="IPR048739">
    <property type="entry name" value="CEP104_N"/>
</dbReference>
<feature type="region of interest" description="Disordered" evidence="2">
    <location>
        <begin position="145"/>
        <end position="167"/>
    </location>
</feature>
<name>A0ABR2KDL7_9EUKA</name>
<dbReference type="InterPro" id="IPR001943">
    <property type="entry name" value="UVR_dom"/>
</dbReference>
<dbReference type="EMBL" id="JAPFFF010000005">
    <property type="protein sequence ID" value="KAK8889230.1"/>
    <property type="molecule type" value="Genomic_DNA"/>
</dbReference>
<dbReference type="Gene3D" id="1.25.10.10">
    <property type="entry name" value="Leucine-rich Repeat Variant"/>
    <property type="match status" value="1"/>
</dbReference>
<protein>
    <recommendedName>
        <fullName evidence="3">UVR domain-containing protein</fullName>
    </recommendedName>
</protein>
<feature type="region of interest" description="Disordered" evidence="2">
    <location>
        <begin position="247"/>
        <end position="392"/>
    </location>
</feature>
<evidence type="ECO:0000313" key="4">
    <source>
        <dbReference type="EMBL" id="KAK8889230.1"/>
    </source>
</evidence>
<dbReference type="InterPro" id="IPR016024">
    <property type="entry name" value="ARM-type_fold"/>
</dbReference>
<feature type="compositionally biased region" description="Acidic residues" evidence="2">
    <location>
        <begin position="372"/>
        <end position="384"/>
    </location>
</feature>
<proteinExistence type="predicted"/>
<dbReference type="InterPro" id="IPR008979">
    <property type="entry name" value="Galactose-bd-like_sf"/>
</dbReference>
<evidence type="ECO:0000313" key="5">
    <source>
        <dbReference type="Proteomes" id="UP001470230"/>
    </source>
</evidence>
<keyword evidence="1" id="KW-0175">Coiled coil</keyword>